<evidence type="ECO:0000313" key="2">
    <source>
        <dbReference type="EMBL" id="SNV97651.1"/>
    </source>
</evidence>
<proteinExistence type="predicted"/>
<organism evidence="2 3">
    <name type="scientific">Serratia ficaria</name>
    <dbReference type="NCBI Taxonomy" id="61651"/>
    <lineage>
        <taxon>Bacteria</taxon>
        <taxon>Pseudomonadati</taxon>
        <taxon>Pseudomonadota</taxon>
        <taxon>Gammaproteobacteria</taxon>
        <taxon>Enterobacterales</taxon>
        <taxon>Yersiniaceae</taxon>
        <taxon>Serratia</taxon>
    </lineage>
</organism>
<dbReference type="InterPro" id="IPR029057">
    <property type="entry name" value="PRTase-like"/>
</dbReference>
<dbReference type="AlphaFoldDB" id="A0A240BP05"/>
<protein>
    <submittedName>
        <fullName evidence="2">Orotate phosphoribosyltransferase-like protein</fullName>
    </submittedName>
</protein>
<dbReference type="CDD" id="cd06223">
    <property type="entry name" value="PRTases_typeI"/>
    <property type="match status" value="1"/>
</dbReference>
<sequence length="194" mass="21603">MKVITVLNSDFDNLCFQLADKINAGYSPDLIVGIATGGEFVAKKIAERLNLPTVIIKRQRASTKHKKKFKIAKVLPLLPVFINNSLRIAEIKYNEWRFNRNGRAVSSGEVIFKEGDLRLLKECQNIVLVDDSVDSGGTFVDCIKYIKNQVGEGAAVRTAALNVTFSNPVVKPDFCMYEDILLRCPWANDVAPAK</sequence>
<dbReference type="KEGG" id="sfj:SAMEA4384070_1631"/>
<keyword evidence="3" id="KW-1185">Reference proteome</keyword>
<dbReference type="GO" id="GO:0016757">
    <property type="term" value="F:glycosyltransferase activity"/>
    <property type="evidence" value="ECO:0007669"/>
    <property type="project" value="UniProtKB-KW"/>
</dbReference>
<feature type="domain" description="Phosphoribosyltransferase" evidence="1">
    <location>
        <begin position="18"/>
        <end position="161"/>
    </location>
</feature>
<gene>
    <name evidence="2" type="ORF">SAMEA4384070_01631</name>
</gene>
<dbReference type="OrthoDB" id="9802227at2"/>
<accession>A0A240BP05</accession>
<name>A0A240BP05_SERFI</name>
<evidence type="ECO:0000313" key="3">
    <source>
        <dbReference type="Proteomes" id="UP000215134"/>
    </source>
</evidence>
<dbReference type="Gene3D" id="3.40.50.2020">
    <property type="match status" value="1"/>
</dbReference>
<reference evidence="2 3" key="1">
    <citation type="submission" date="2017-06" db="EMBL/GenBank/DDBJ databases">
        <authorList>
            <consortium name="Pathogen Informatics"/>
        </authorList>
    </citation>
    <scope>NUCLEOTIDE SEQUENCE [LARGE SCALE GENOMIC DNA]</scope>
    <source>
        <strain evidence="2 3">NCTC12148</strain>
    </source>
</reference>
<dbReference type="Proteomes" id="UP000215134">
    <property type="component" value="Chromosome 1"/>
</dbReference>
<dbReference type="GeneID" id="75026798"/>
<dbReference type="EMBL" id="LT906479">
    <property type="protein sequence ID" value="SNV97651.1"/>
    <property type="molecule type" value="Genomic_DNA"/>
</dbReference>
<dbReference type="RefSeq" id="WP_095096629.1">
    <property type="nucleotide sequence ID" value="NZ_CAMIQD010000002.1"/>
</dbReference>
<dbReference type="SUPFAM" id="SSF53271">
    <property type="entry name" value="PRTase-like"/>
    <property type="match status" value="1"/>
</dbReference>
<keyword evidence="2" id="KW-0328">Glycosyltransferase</keyword>
<dbReference type="InterPro" id="IPR000836">
    <property type="entry name" value="PRTase_dom"/>
</dbReference>
<evidence type="ECO:0000259" key="1">
    <source>
        <dbReference type="Pfam" id="PF00156"/>
    </source>
</evidence>
<keyword evidence="2" id="KW-0808">Transferase</keyword>
<dbReference type="Pfam" id="PF00156">
    <property type="entry name" value="Pribosyltran"/>
    <property type="match status" value="1"/>
</dbReference>